<dbReference type="RefSeq" id="XP_014671676.1">
    <property type="nucleotide sequence ID" value="XM_014816190.1"/>
</dbReference>
<evidence type="ECO:0000313" key="8">
    <source>
        <dbReference type="Proteomes" id="UP000695022"/>
    </source>
</evidence>
<dbReference type="SUPFAM" id="SSF81321">
    <property type="entry name" value="Family A G protein-coupled receptor-like"/>
    <property type="match status" value="1"/>
</dbReference>
<dbReference type="CDD" id="cd00637">
    <property type="entry name" value="7tm_classA_rhodopsin-like"/>
    <property type="match status" value="1"/>
</dbReference>
<feature type="domain" description="G-protein coupled receptors family 1 profile" evidence="7">
    <location>
        <begin position="25"/>
        <end position="230"/>
    </location>
</feature>
<evidence type="ECO:0000313" key="9">
    <source>
        <dbReference type="RefSeq" id="XP_014671676.1"/>
    </source>
</evidence>
<dbReference type="InterPro" id="IPR017452">
    <property type="entry name" value="GPCR_Rhodpsn_7TM"/>
</dbReference>
<evidence type="ECO:0000256" key="5">
    <source>
        <dbReference type="ARBA" id="ARBA00023136"/>
    </source>
</evidence>
<feature type="transmembrane region" description="Helical" evidence="6">
    <location>
        <begin position="135"/>
        <end position="157"/>
    </location>
</feature>
<dbReference type="InterPro" id="IPR000276">
    <property type="entry name" value="GPCR_Rhodpsn"/>
</dbReference>
<sequence length="282" mass="30727">MAALQEVLRRIHATSSYQLFLNIIYSVLLLFAIAIVAMNGSVIAALASIGNLDAALIFVGSLAVFDLLAGINIALKFALLVAKVMPASSATCWATDYILIFTITGLPINILLLSLDRYFKVVRPHAHVFDRKTAWACVAALYVAVGVYAALPAAVGWDFVSQHGGDSAIYASWPCVTAPYMTSHANVAAAEFSCTLLAIAVLYALILRRWLPTVVFLASLDGFGFSFFYVNASLLMLINVSQLCGPLIYAYRIPCIRERIYKWLQAACHAYSNILLSYVVNN</sequence>
<keyword evidence="2" id="KW-1003">Cell membrane</keyword>
<comment type="subcellular location">
    <subcellularLocation>
        <location evidence="1">Cell membrane</location>
        <topology evidence="1">Multi-pass membrane protein</topology>
    </subcellularLocation>
</comment>
<evidence type="ECO:0000256" key="1">
    <source>
        <dbReference type="ARBA" id="ARBA00004651"/>
    </source>
</evidence>
<keyword evidence="4 6" id="KW-1133">Transmembrane helix</keyword>
<evidence type="ECO:0000256" key="4">
    <source>
        <dbReference type="ARBA" id="ARBA00022989"/>
    </source>
</evidence>
<keyword evidence="3 6" id="KW-0812">Transmembrane</keyword>
<dbReference type="Proteomes" id="UP000695022">
    <property type="component" value="Unplaced"/>
</dbReference>
<name>A0ABM1EHK5_PRICU</name>
<keyword evidence="5 6" id="KW-0472">Membrane</keyword>
<accession>A0ABM1EHK5</accession>
<evidence type="ECO:0000259" key="7">
    <source>
        <dbReference type="PROSITE" id="PS50262"/>
    </source>
</evidence>
<dbReference type="PANTHER" id="PTHR22750">
    <property type="entry name" value="G-PROTEIN COUPLED RECEPTOR"/>
    <property type="match status" value="1"/>
</dbReference>
<evidence type="ECO:0000256" key="2">
    <source>
        <dbReference type="ARBA" id="ARBA00022475"/>
    </source>
</evidence>
<feature type="transmembrane region" description="Helical" evidence="6">
    <location>
        <begin position="187"/>
        <end position="207"/>
    </location>
</feature>
<proteinExistence type="predicted"/>
<dbReference type="Gene3D" id="1.20.1070.10">
    <property type="entry name" value="Rhodopsin 7-helix transmembrane proteins"/>
    <property type="match status" value="1"/>
</dbReference>
<dbReference type="PRINTS" id="PR00237">
    <property type="entry name" value="GPCRRHODOPSN"/>
</dbReference>
<reference evidence="9" key="1">
    <citation type="submission" date="2025-08" db="UniProtKB">
        <authorList>
            <consortium name="RefSeq"/>
        </authorList>
    </citation>
    <scope>IDENTIFICATION</scope>
</reference>
<dbReference type="GeneID" id="106812342"/>
<gene>
    <name evidence="9" type="primary">LOC106812342</name>
</gene>
<protein>
    <submittedName>
        <fullName evidence="9">Sphingosine 1-phosphate receptor 2-like</fullName>
    </submittedName>
</protein>
<feature type="transmembrane region" description="Helical" evidence="6">
    <location>
        <begin position="23"/>
        <end position="47"/>
    </location>
</feature>
<evidence type="ECO:0000256" key="3">
    <source>
        <dbReference type="ARBA" id="ARBA00022692"/>
    </source>
</evidence>
<dbReference type="Pfam" id="PF00001">
    <property type="entry name" value="7tm_1"/>
    <property type="match status" value="1"/>
</dbReference>
<dbReference type="PROSITE" id="PS50262">
    <property type="entry name" value="G_PROTEIN_RECEP_F1_2"/>
    <property type="match status" value="1"/>
</dbReference>
<feature type="transmembrane region" description="Helical" evidence="6">
    <location>
        <begin position="97"/>
        <end position="115"/>
    </location>
</feature>
<organism evidence="8 9">
    <name type="scientific">Priapulus caudatus</name>
    <name type="common">Priapulid worm</name>
    <dbReference type="NCBI Taxonomy" id="37621"/>
    <lineage>
        <taxon>Eukaryota</taxon>
        <taxon>Metazoa</taxon>
        <taxon>Ecdysozoa</taxon>
        <taxon>Scalidophora</taxon>
        <taxon>Priapulida</taxon>
        <taxon>Priapulimorpha</taxon>
        <taxon>Priapulimorphida</taxon>
        <taxon>Priapulidae</taxon>
        <taxon>Priapulus</taxon>
    </lineage>
</organism>
<feature type="transmembrane region" description="Helical" evidence="6">
    <location>
        <begin position="214"/>
        <end position="238"/>
    </location>
</feature>
<evidence type="ECO:0000256" key="6">
    <source>
        <dbReference type="SAM" id="Phobius"/>
    </source>
</evidence>
<keyword evidence="8" id="KW-1185">Reference proteome</keyword>
<feature type="transmembrane region" description="Helical" evidence="6">
    <location>
        <begin position="54"/>
        <end position="77"/>
    </location>
</feature>